<dbReference type="EMBL" id="JAHBCL010000001">
    <property type="protein sequence ID" value="MBS7525275.1"/>
    <property type="molecule type" value="Genomic_DNA"/>
</dbReference>
<dbReference type="InterPro" id="IPR027417">
    <property type="entry name" value="P-loop_NTPase"/>
</dbReference>
<dbReference type="InterPro" id="IPR002078">
    <property type="entry name" value="Sigma_54_int"/>
</dbReference>
<organism evidence="8 9">
    <name type="scientific">Fusibacter paucivorans</name>
    <dbReference type="NCBI Taxonomy" id="76009"/>
    <lineage>
        <taxon>Bacteria</taxon>
        <taxon>Bacillati</taxon>
        <taxon>Bacillota</taxon>
        <taxon>Clostridia</taxon>
        <taxon>Eubacteriales</taxon>
        <taxon>Eubacteriales Family XII. Incertae Sedis</taxon>
        <taxon>Fusibacter</taxon>
    </lineage>
</organism>
<reference evidence="8 9" key="1">
    <citation type="submission" date="2021-05" db="EMBL/GenBank/DDBJ databases">
        <title>Fusibacter ferrireducens sp. nov., an anaerobic, sulfur- and Fe-reducing bacterium isolated from the mangrove sediment.</title>
        <authorList>
            <person name="Qiu D."/>
        </authorList>
    </citation>
    <scope>NUCLEOTIDE SEQUENCE [LARGE SCALE GENOMIC DNA]</scope>
    <source>
        <strain evidence="8 9">DSM 12116</strain>
    </source>
</reference>
<dbReference type="PANTHER" id="PTHR32071">
    <property type="entry name" value="TRANSCRIPTIONAL REGULATORY PROTEIN"/>
    <property type="match status" value="1"/>
</dbReference>
<dbReference type="Gene3D" id="1.10.10.10">
    <property type="entry name" value="Winged helix-like DNA-binding domain superfamily/Winged helix DNA-binding domain"/>
    <property type="match status" value="1"/>
</dbReference>
<dbReference type="PROSITE" id="PS00688">
    <property type="entry name" value="SIGMA54_INTERACT_3"/>
    <property type="match status" value="1"/>
</dbReference>
<name>A0ABS5PJJ4_9FIRM</name>
<evidence type="ECO:0000313" key="8">
    <source>
        <dbReference type="EMBL" id="MBS7525275.1"/>
    </source>
</evidence>
<accession>A0ABS5PJJ4</accession>
<dbReference type="PANTHER" id="PTHR32071:SF57">
    <property type="entry name" value="C4-DICARBOXYLATE TRANSPORT TRANSCRIPTIONAL REGULATORY PROTEIN DCTD"/>
    <property type="match status" value="1"/>
</dbReference>
<evidence type="ECO:0000259" key="6">
    <source>
        <dbReference type="PROSITE" id="PS50045"/>
    </source>
</evidence>
<dbReference type="SMART" id="SM00091">
    <property type="entry name" value="PAS"/>
    <property type="match status" value="1"/>
</dbReference>
<dbReference type="RefSeq" id="WP_213235057.1">
    <property type="nucleotide sequence ID" value="NZ_JAHBCL010000001.1"/>
</dbReference>
<keyword evidence="4" id="KW-0238">DNA-binding</keyword>
<feature type="domain" description="PAS" evidence="7">
    <location>
        <begin position="216"/>
        <end position="272"/>
    </location>
</feature>
<dbReference type="Gene3D" id="3.30.450.20">
    <property type="entry name" value="PAS domain"/>
    <property type="match status" value="1"/>
</dbReference>
<dbReference type="PROSITE" id="PS00676">
    <property type="entry name" value="SIGMA54_INTERACT_2"/>
    <property type="match status" value="1"/>
</dbReference>
<dbReference type="Proteomes" id="UP000746471">
    <property type="component" value="Unassembled WGS sequence"/>
</dbReference>
<keyword evidence="2" id="KW-0067">ATP-binding</keyword>
<dbReference type="SUPFAM" id="SSF55785">
    <property type="entry name" value="PYP-like sensor domain (PAS domain)"/>
    <property type="match status" value="1"/>
</dbReference>
<protein>
    <submittedName>
        <fullName evidence="8">Sigma 54-interacting transcriptional regulator</fullName>
    </submittedName>
</protein>
<dbReference type="Pfam" id="PF00989">
    <property type="entry name" value="PAS"/>
    <property type="match status" value="1"/>
</dbReference>
<dbReference type="Gene3D" id="3.40.50.300">
    <property type="entry name" value="P-loop containing nucleotide triphosphate hydrolases"/>
    <property type="match status" value="1"/>
</dbReference>
<keyword evidence="5" id="KW-0804">Transcription</keyword>
<proteinExistence type="predicted"/>
<evidence type="ECO:0000256" key="4">
    <source>
        <dbReference type="ARBA" id="ARBA00023125"/>
    </source>
</evidence>
<dbReference type="InterPro" id="IPR013767">
    <property type="entry name" value="PAS_fold"/>
</dbReference>
<evidence type="ECO:0000256" key="1">
    <source>
        <dbReference type="ARBA" id="ARBA00022741"/>
    </source>
</evidence>
<evidence type="ECO:0000256" key="2">
    <source>
        <dbReference type="ARBA" id="ARBA00022840"/>
    </source>
</evidence>
<sequence length="687" mass="79099">MSKNILVVSTRKKAALFIKETLHYVIGDDINIIVYYFTMDNEPYLLKQLKRPLDVIVASGEVSYERISHYNHHVKTFIAMRDVSEPEYFDKVFLIPKGKRVLVANETEKGTYETIQALESLGITHLTYVPYWLNCDVDYSDIDIAISPGMLDICPPEIKEKIDIGMRQLAISFFIELLTHLAFDLNLLEKYLYKQKQLLISTYQKLSVEYLRAERLKDSLQTIINELDEAIIGVNQQHRITEFNKTAERLLHLRKEQVLHRTLQDVFKTKEPIGTFLSKHNNIVLLQDKQIFINFVSTTSDNISGGIYILREVKKLQESEEHVRRILYKKNYAYSARYHFEEIVARNSEMMSIIQNAQFLSKADSTILITGESGTGKEVLAQSIHNASPRRNQPFIAVNFAAMNDNLIESELFGYEEGAFTGAKKTGKKGLFELAHNGTIFLDEIGDSSLWVQSRLLRVLEEKEIMRLGDTKIIPVDVRVIVATNKNLLSLIKDGKFREDLYYRLNVFKVHIPPLRERKEDIQPLIRAIMRNYQFEKTFSEQAEQLVMAYHWPGNIRELRNMVEYVAVKTQGDTIDLTDLPYDLLHSKNISSEIAFRTDEITKLLLQSFDPFVIRFVLRIASENLHAPTKIGRSRIKLLLAGHDITISDSNLKTLLKYLSEYGLVSIGKTKQGMVITPAGETFLAKF</sequence>
<evidence type="ECO:0000259" key="7">
    <source>
        <dbReference type="PROSITE" id="PS50112"/>
    </source>
</evidence>
<dbReference type="Gene3D" id="1.10.8.60">
    <property type="match status" value="1"/>
</dbReference>
<dbReference type="SUPFAM" id="SSF52540">
    <property type="entry name" value="P-loop containing nucleoside triphosphate hydrolases"/>
    <property type="match status" value="1"/>
</dbReference>
<keyword evidence="9" id="KW-1185">Reference proteome</keyword>
<dbReference type="CDD" id="cd00130">
    <property type="entry name" value="PAS"/>
    <property type="match status" value="1"/>
</dbReference>
<dbReference type="InterPro" id="IPR058031">
    <property type="entry name" value="AAA_lid_NorR"/>
</dbReference>
<dbReference type="PROSITE" id="PS00675">
    <property type="entry name" value="SIGMA54_INTERACT_1"/>
    <property type="match status" value="1"/>
</dbReference>
<dbReference type="InterPro" id="IPR025944">
    <property type="entry name" value="Sigma_54_int_dom_CS"/>
</dbReference>
<gene>
    <name evidence="8" type="ORF">KHM83_01145</name>
</gene>
<feature type="domain" description="Sigma-54 factor interaction" evidence="6">
    <location>
        <begin position="343"/>
        <end position="568"/>
    </location>
</feature>
<dbReference type="InterPro" id="IPR000014">
    <property type="entry name" value="PAS"/>
</dbReference>
<dbReference type="Pfam" id="PF00158">
    <property type="entry name" value="Sigma54_activat"/>
    <property type="match status" value="1"/>
</dbReference>
<evidence type="ECO:0000256" key="5">
    <source>
        <dbReference type="ARBA" id="ARBA00023163"/>
    </source>
</evidence>
<dbReference type="PROSITE" id="PS50112">
    <property type="entry name" value="PAS"/>
    <property type="match status" value="1"/>
</dbReference>
<keyword evidence="1" id="KW-0547">Nucleotide-binding</keyword>
<dbReference type="SMART" id="SM00382">
    <property type="entry name" value="AAA"/>
    <property type="match status" value="1"/>
</dbReference>
<dbReference type="InterPro" id="IPR036388">
    <property type="entry name" value="WH-like_DNA-bd_sf"/>
</dbReference>
<dbReference type="PROSITE" id="PS50045">
    <property type="entry name" value="SIGMA54_INTERACT_4"/>
    <property type="match status" value="1"/>
</dbReference>
<dbReference type="InterPro" id="IPR035965">
    <property type="entry name" value="PAS-like_dom_sf"/>
</dbReference>
<dbReference type="Pfam" id="PF25601">
    <property type="entry name" value="AAA_lid_14"/>
    <property type="match status" value="1"/>
</dbReference>
<dbReference type="CDD" id="cd00009">
    <property type="entry name" value="AAA"/>
    <property type="match status" value="1"/>
</dbReference>
<dbReference type="InterPro" id="IPR025943">
    <property type="entry name" value="Sigma_54_int_dom_ATP-bd_2"/>
</dbReference>
<dbReference type="InterPro" id="IPR003593">
    <property type="entry name" value="AAA+_ATPase"/>
</dbReference>
<evidence type="ECO:0000256" key="3">
    <source>
        <dbReference type="ARBA" id="ARBA00023015"/>
    </source>
</evidence>
<evidence type="ECO:0000313" key="9">
    <source>
        <dbReference type="Proteomes" id="UP000746471"/>
    </source>
</evidence>
<keyword evidence="3" id="KW-0805">Transcription regulation</keyword>
<comment type="caution">
    <text evidence="8">The sequence shown here is derived from an EMBL/GenBank/DDBJ whole genome shotgun (WGS) entry which is preliminary data.</text>
</comment>
<dbReference type="InterPro" id="IPR025662">
    <property type="entry name" value="Sigma_54_int_dom_ATP-bd_1"/>
</dbReference>